<dbReference type="GO" id="GO:0030246">
    <property type="term" value="F:carbohydrate binding"/>
    <property type="evidence" value="ECO:0000318"/>
    <property type="project" value="GO_Central"/>
</dbReference>
<feature type="domain" description="C-type lectin" evidence="5">
    <location>
        <begin position="134"/>
        <end position="253"/>
    </location>
</feature>
<evidence type="ECO:0000256" key="1">
    <source>
        <dbReference type="ARBA" id="ARBA00022734"/>
    </source>
</evidence>
<dbReference type="Gene3D" id="3.10.100.10">
    <property type="entry name" value="Mannose-Binding Protein A, subunit A"/>
    <property type="match status" value="1"/>
</dbReference>
<dbReference type="InterPro" id="IPR016187">
    <property type="entry name" value="CTDL_fold"/>
</dbReference>
<dbReference type="GO" id="GO:0009897">
    <property type="term" value="C:external side of plasma membrane"/>
    <property type="evidence" value="ECO:0000318"/>
    <property type="project" value="GO_Central"/>
</dbReference>
<dbReference type="OMA" id="DEENTWK"/>
<evidence type="ECO:0000313" key="7">
    <source>
        <dbReference type="Proteomes" id="UP000018468"/>
    </source>
</evidence>
<dbReference type="EMBL" id="AHAT01034725">
    <property type="status" value="NOT_ANNOTATED_CDS"/>
    <property type="molecule type" value="Genomic_DNA"/>
</dbReference>
<protein>
    <recommendedName>
        <fullName evidence="5">C-type lectin domain-containing protein</fullName>
    </recommendedName>
</protein>
<feature type="transmembrane region" description="Helical" evidence="4">
    <location>
        <begin position="33"/>
        <end position="54"/>
    </location>
</feature>
<dbReference type="Bgee" id="ENSLOCG00000007835">
    <property type="expression patterns" value="Expressed in pharyngeal gill and 11 other cell types or tissues"/>
</dbReference>
<keyword evidence="1" id="KW-0430">Lectin</keyword>
<dbReference type="Ensembl" id="ENSLOCT00000009522.1">
    <property type="protein sequence ID" value="ENSLOCP00000009511.1"/>
    <property type="gene ID" value="ENSLOCG00000007835.1"/>
</dbReference>
<dbReference type="eggNOG" id="KOG4297">
    <property type="taxonomic scope" value="Eukaryota"/>
</dbReference>
<evidence type="ECO:0000256" key="3">
    <source>
        <dbReference type="SAM" id="MobiDB-lite"/>
    </source>
</evidence>
<keyword evidence="4" id="KW-0472">Membrane</keyword>
<dbReference type="PANTHER" id="PTHR22803">
    <property type="entry name" value="MANNOSE, PHOSPHOLIPASE, LECTIN RECEPTOR RELATED"/>
    <property type="match status" value="1"/>
</dbReference>
<dbReference type="SUPFAM" id="SSF56436">
    <property type="entry name" value="C-type lectin-like"/>
    <property type="match status" value="1"/>
</dbReference>
<proteinExistence type="predicted"/>
<dbReference type="GO" id="GO:0006955">
    <property type="term" value="P:immune response"/>
    <property type="evidence" value="ECO:0000318"/>
    <property type="project" value="GO_Central"/>
</dbReference>
<name>W5MMA2_LEPOC</name>
<reference evidence="7" key="1">
    <citation type="submission" date="2011-12" db="EMBL/GenBank/DDBJ databases">
        <title>The Draft Genome of Lepisosteus oculatus.</title>
        <authorList>
            <consortium name="The Broad Institute Genome Assembly &amp; Analysis Group"/>
            <consortium name="Computational R&amp;D Group"/>
            <consortium name="and Sequencing Platform"/>
            <person name="Di Palma F."/>
            <person name="Alfoldi J."/>
            <person name="Johnson J."/>
            <person name="Berlin A."/>
            <person name="Gnerre S."/>
            <person name="Jaffe D."/>
            <person name="MacCallum I."/>
            <person name="Young S."/>
            <person name="Walker B.J."/>
            <person name="Lander E.S."/>
            <person name="Lindblad-Toh K."/>
        </authorList>
    </citation>
    <scope>NUCLEOTIDE SEQUENCE [LARGE SCALE GENOMIC DNA]</scope>
</reference>
<dbReference type="PROSITE" id="PS00615">
    <property type="entry name" value="C_TYPE_LECTIN_1"/>
    <property type="match status" value="1"/>
</dbReference>
<evidence type="ECO:0000256" key="4">
    <source>
        <dbReference type="SAM" id="Phobius"/>
    </source>
</evidence>
<dbReference type="STRING" id="7918.ENSLOCP00000009511"/>
<dbReference type="InterPro" id="IPR033989">
    <property type="entry name" value="CD209-like_CTLD"/>
</dbReference>
<evidence type="ECO:0000313" key="6">
    <source>
        <dbReference type="Ensembl" id="ENSLOCP00000009511.1"/>
    </source>
</evidence>
<dbReference type="HOGENOM" id="CLU_049894_7_0_1"/>
<dbReference type="AlphaFoldDB" id="W5MMA2"/>
<feature type="region of interest" description="Disordered" evidence="3">
    <location>
        <begin position="1"/>
        <end position="26"/>
    </location>
</feature>
<dbReference type="GeneTree" id="ENSGT01020000230338"/>
<evidence type="ECO:0000259" key="5">
    <source>
        <dbReference type="PROSITE" id="PS50041"/>
    </source>
</evidence>
<keyword evidence="4" id="KW-0812">Transmembrane</keyword>
<dbReference type="CDD" id="cd03590">
    <property type="entry name" value="CLECT_DC-SIGN_like"/>
    <property type="match status" value="1"/>
</dbReference>
<keyword evidence="2" id="KW-1015">Disulfide bond</keyword>
<keyword evidence="7" id="KW-1185">Reference proteome</keyword>
<dbReference type="SMART" id="SM00034">
    <property type="entry name" value="CLECT"/>
    <property type="match status" value="1"/>
</dbReference>
<accession>W5MMA2</accession>
<reference evidence="6" key="3">
    <citation type="submission" date="2025-09" db="UniProtKB">
        <authorList>
            <consortium name="Ensembl"/>
        </authorList>
    </citation>
    <scope>IDENTIFICATION</scope>
</reference>
<reference evidence="6" key="2">
    <citation type="submission" date="2025-08" db="UniProtKB">
        <authorList>
            <consortium name="Ensembl"/>
        </authorList>
    </citation>
    <scope>IDENTIFICATION</scope>
</reference>
<dbReference type="InterPro" id="IPR018378">
    <property type="entry name" value="C-type_lectin_CS"/>
</dbReference>
<dbReference type="Proteomes" id="UP000018468">
    <property type="component" value="Linkage group LG26"/>
</dbReference>
<organism evidence="6 7">
    <name type="scientific">Lepisosteus oculatus</name>
    <name type="common">Spotted gar</name>
    <dbReference type="NCBI Taxonomy" id="7918"/>
    <lineage>
        <taxon>Eukaryota</taxon>
        <taxon>Metazoa</taxon>
        <taxon>Chordata</taxon>
        <taxon>Craniata</taxon>
        <taxon>Vertebrata</taxon>
        <taxon>Euteleostomi</taxon>
        <taxon>Actinopterygii</taxon>
        <taxon>Neopterygii</taxon>
        <taxon>Holostei</taxon>
        <taxon>Semionotiformes</taxon>
        <taxon>Lepisosteidae</taxon>
        <taxon>Lepisosteus</taxon>
    </lineage>
</organism>
<dbReference type="PROSITE" id="PS50041">
    <property type="entry name" value="C_TYPE_LECTIN_2"/>
    <property type="match status" value="1"/>
</dbReference>
<dbReference type="InParanoid" id="W5MMA2"/>
<dbReference type="InterPro" id="IPR001304">
    <property type="entry name" value="C-type_lectin-like"/>
</dbReference>
<dbReference type="GO" id="GO:0038187">
    <property type="term" value="F:pattern recognition receptor activity"/>
    <property type="evidence" value="ECO:0000318"/>
    <property type="project" value="GO_Central"/>
</dbReference>
<keyword evidence="4" id="KW-1133">Transmembrane helix</keyword>
<sequence length="266" mass="30121">MYSTVTPAPIKNRGAKRTAKDEPSPSYRRTAMCLGLLCAVLVACIVALVVYYMGESSRQGGGLETTQPQTRSRNVSGLIIKCSSLTACREQLHREREKLLDQVVELSKQTAPLDYFCSVASNRTSDCPQNWLQFNSKYYYISEDYETWNNSRSDCQKRGGDLVVIDSSLEQIFIWSHTGGNYWDQYWIGVTDAKREGTWLWVDDTQLTGGYWMDGQPDNFNLSEDCAATFTTVNALKSWNDVECQNSLRWICEKYRGGGGGRQVQD</sequence>
<dbReference type="Pfam" id="PF00059">
    <property type="entry name" value="Lectin_C"/>
    <property type="match status" value="1"/>
</dbReference>
<dbReference type="InterPro" id="IPR050111">
    <property type="entry name" value="C-type_lectin/snaclec_domain"/>
</dbReference>
<dbReference type="InterPro" id="IPR016186">
    <property type="entry name" value="C-type_lectin-like/link_sf"/>
</dbReference>
<evidence type="ECO:0000256" key="2">
    <source>
        <dbReference type="ARBA" id="ARBA00023157"/>
    </source>
</evidence>